<feature type="chain" id="PRO_5038853683" description="DUF2330 domain-containing protein" evidence="2">
    <location>
        <begin position="25"/>
        <end position="665"/>
    </location>
</feature>
<sequence>MRGKQWIYVVMLVCCFFLSPTGWAANDTKITVEAGYGGVARPGDIMSVYVTVESSRFVSGEVQVEYGGNKMSHSLAKEAGTKQSVSFSMPVLPNVQEVQVQFLDAQTQRQQEEKAFIRLLPAETIIVGLISEAPEQLGYISEMKLPFPDTYNIVPVPLSLSSIDREVAAMDSLPFIILDRVPGAMLTSSQQSAIQTWIERGGMLLNGLHSPLFPSLTAPQAIGKGYVIPMQQELASPTALLTMEQEIHTHIKPVLLSRVLQGQQITNRASVLGDMQAVAARLLQPAYKLGVAIVIVLATYVLCIAGSIRIYRHVRWYTAIIITGGSLLFLLWGAVEGMYGSRQVAARIVVHGAGETAHEWVAIYPQQAKPLTVQLPDADWIADMGRTATKVDGMEKLLSYQSDGPHLLYNQSSKADKGNASEASVLKVEANTVTGTIQNPRIDSLQHSFLLIGDTVIPTREVEGKERLRIEYRLNHALRHMGDYERTEYIKRVVPLTNSEQALYDTYVTALRASGWDALWFGFVKEERQVELNGKKQHMLTHTLHVYPLSLDSASYPSGVISPVVYNGPDTPTAYEQEIGRDKPVVWYYSAPALPPQTRFAIQTKDEADAISYQIYNYESTAWENVQSDWTLLAPYVRNGPLMVKANGEGRVFTPSIEIGEERKR</sequence>
<dbReference type="Proteomes" id="UP000561326">
    <property type="component" value="Unassembled WGS sequence"/>
</dbReference>
<keyword evidence="1" id="KW-0472">Membrane</keyword>
<organism evidence="3 4">
    <name type="scientific">Aneurinibacillus aneurinilyticus</name>
    <name type="common">Bacillus aneurinolyticus</name>
    <dbReference type="NCBI Taxonomy" id="1391"/>
    <lineage>
        <taxon>Bacteria</taxon>
        <taxon>Bacillati</taxon>
        <taxon>Bacillota</taxon>
        <taxon>Bacilli</taxon>
        <taxon>Bacillales</taxon>
        <taxon>Paenibacillaceae</taxon>
        <taxon>Aneurinibacillus group</taxon>
        <taxon>Aneurinibacillus</taxon>
    </lineage>
</organism>
<name>A0A848CV00_ANEAE</name>
<evidence type="ECO:0000256" key="1">
    <source>
        <dbReference type="SAM" id="Phobius"/>
    </source>
</evidence>
<gene>
    <name evidence="3" type="ORF">HF838_03775</name>
</gene>
<protein>
    <recommendedName>
        <fullName evidence="5">DUF2330 domain-containing protein</fullName>
    </recommendedName>
</protein>
<keyword evidence="1" id="KW-0812">Transmembrane</keyword>
<evidence type="ECO:0000313" key="4">
    <source>
        <dbReference type="Proteomes" id="UP000561326"/>
    </source>
</evidence>
<evidence type="ECO:0000313" key="3">
    <source>
        <dbReference type="EMBL" id="NME97372.1"/>
    </source>
</evidence>
<evidence type="ECO:0000256" key="2">
    <source>
        <dbReference type="SAM" id="SignalP"/>
    </source>
</evidence>
<proteinExistence type="predicted"/>
<dbReference type="RefSeq" id="WP_168974538.1">
    <property type="nucleotide sequence ID" value="NZ_JABAGO010000003.1"/>
</dbReference>
<feature type="transmembrane region" description="Helical" evidence="1">
    <location>
        <begin position="316"/>
        <end position="335"/>
    </location>
</feature>
<evidence type="ECO:0008006" key="5">
    <source>
        <dbReference type="Google" id="ProtNLM"/>
    </source>
</evidence>
<dbReference type="AlphaFoldDB" id="A0A848CV00"/>
<feature type="transmembrane region" description="Helical" evidence="1">
    <location>
        <begin position="286"/>
        <end position="304"/>
    </location>
</feature>
<keyword evidence="1" id="KW-1133">Transmembrane helix</keyword>
<keyword evidence="2" id="KW-0732">Signal</keyword>
<comment type="caution">
    <text evidence="3">The sequence shown here is derived from an EMBL/GenBank/DDBJ whole genome shotgun (WGS) entry which is preliminary data.</text>
</comment>
<feature type="signal peptide" evidence="2">
    <location>
        <begin position="1"/>
        <end position="24"/>
    </location>
</feature>
<accession>A0A848CV00</accession>
<dbReference type="EMBL" id="JABAGO010000003">
    <property type="protein sequence ID" value="NME97372.1"/>
    <property type="molecule type" value="Genomic_DNA"/>
</dbReference>
<reference evidence="3 4" key="1">
    <citation type="submission" date="2020-04" db="EMBL/GenBank/DDBJ databases">
        <authorList>
            <person name="Hitch T.C.A."/>
            <person name="Wylensek D."/>
            <person name="Clavel T."/>
        </authorList>
    </citation>
    <scope>NUCLEOTIDE SEQUENCE [LARGE SCALE GENOMIC DNA]</scope>
    <source>
        <strain evidence="3 4">WB01_D5_05</strain>
    </source>
</reference>